<dbReference type="InterPro" id="IPR050570">
    <property type="entry name" value="Cell_wall_metabolism_enzyme"/>
</dbReference>
<dbReference type="InterPro" id="IPR016047">
    <property type="entry name" value="M23ase_b-sheet_dom"/>
</dbReference>
<dbReference type="CDD" id="cd12797">
    <property type="entry name" value="M23_peptidase"/>
    <property type="match status" value="1"/>
</dbReference>
<dbReference type="Pfam" id="PF01551">
    <property type="entry name" value="Peptidase_M23"/>
    <property type="match status" value="1"/>
</dbReference>
<dbReference type="Gene3D" id="2.70.70.10">
    <property type="entry name" value="Glucose Permease (Domain IIA)"/>
    <property type="match status" value="1"/>
</dbReference>
<dbReference type="AlphaFoldDB" id="A0A1W1XLQ2"/>
<dbReference type="PANTHER" id="PTHR21666">
    <property type="entry name" value="PEPTIDASE-RELATED"/>
    <property type="match status" value="1"/>
</dbReference>
<evidence type="ECO:0000256" key="1">
    <source>
        <dbReference type="SAM" id="Coils"/>
    </source>
</evidence>
<gene>
    <name evidence="4" type="ORF">SAMN02746041_02115</name>
</gene>
<dbReference type="SUPFAM" id="SSF51261">
    <property type="entry name" value="Duplicated hybrid motif"/>
    <property type="match status" value="1"/>
</dbReference>
<name>A0A1W1XLQ2_9BACT</name>
<evidence type="ECO:0000313" key="5">
    <source>
        <dbReference type="Proteomes" id="UP000192783"/>
    </source>
</evidence>
<feature type="coiled-coil region" evidence="1">
    <location>
        <begin position="78"/>
        <end position="126"/>
    </location>
</feature>
<reference evidence="4 5" key="1">
    <citation type="submission" date="2017-04" db="EMBL/GenBank/DDBJ databases">
        <authorList>
            <person name="Afonso C.L."/>
            <person name="Miller P.J."/>
            <person name="Scott M.A."/>
            <person name="Spackman E."/>
            <person name="Goraichik I."/>
            <person name="Dimitrov K.M."/>
            <person name="Suarez D.L."/>
            <person name="Swayne D.E."/>
        </authorList>
    </citation>
    <scope>NUCLEOTIDE SEQUENCE [LARGE SCALE GENOMIC DNA]</scope>
    <source>
        <strain evidence="4 5">DSM 13146</strain>
    </source>
</reference>
<evidence type="ECO:0000313" key="4">
    <source>
        <dbReference type="EMBL" id="SMC24856.1"/>
    </source>
</evidence>
<proteinExistence type="predicted"/>
<dbReference type="InterPro" id="IPR011055">
    <property type="entry name" value="Dup_hybrid_motif"/>
</dbReference>
<keyword evidence="5" id="KW-1185">Reference proteome</keyword>
<sequence>MRLVWRACLCLGLALGLVGMGTGLLPGPKPSAHGAHLAGVGAVATSSAASWFFTLVGAPETAWAAEATSDPKALLREIDALEARLEKVADRVKHLTRERNRLGREQARLQRRLAAQKDAYARTKRRALRRLHALAQVDWLRLVAAQGLQMRGDYTLFHGAYALKRLLQQDGRLLDQLASERESLEATQRTLAKSREATEEVLAEMARQREHLGELKEQKILALIRFQDRRKGARGPKAGGESRRKKMGRVPVPGPPFQDLKGRLPLPVSGPIERKTAKKRSPLSSILYNDGVLVRGNPGEAVRAVHDGVVVFADTFRGYGRMMIIDHGNHYLSLMARLGGFLKRTGDRVRAGEPVATLAQGADSSGSILYFELRHKGRPVRVEDWLGAEKSKDS</sequence>
<feature type="region of interest" description="Disordered" evidence="2">
    <location>
        <begin position="231"/>
        <end position="270"/>
    </location>
</feature>
<dbReference type="STRING" id="1121390.SAMN02746041_02115"/>
<keyword evidence="1" id="KW-0175">Coiled coil</keyword>
<dbReference type="EMBL" id="FWXF01000011">
    <property type="protein sequence ID" value="SMC24856.1"/>
    <property type="molecule type" value="Genomic_DNA"/>
</dbReference>
<evidence type="ECO:0000256" key="2">
    <source>
        <dbReference type="SAM" id="MobiDB-lite"/>
    </source>
</evidence>
<protein>
    <submittedName>
        <fullName evidence="4">Septal ring factor EnvC, activator of murein hydrolases AmiA and AmiB</fullName>
    </submittedName>
</protein>
<dbReference type="GO" id="GO:0004222">
    <property type="term" value="F:metalloendopeptidase activity"/>
    <property type="evidence" value="ECO:0007669"/>
    <property type="project" value="TreeGrafter"/>
</dbReference>
<feature type="domain" description="M23ase beta-sheet core" evidence="3">
    <location>
        <begin position="289"/>
        <end position="380"/>
    </location>
</feature>
<dbReference type="PANTHER" id="PTHR21666:SF270">
    <property type="entry name" value="MUREIN HYDROLASE ACTIVATOR ENVC"/>
    <property type="match status" value="1"/>
</dbReference>
<feature type="coiled-coil region" evidence="1">
    <location>
        <begin position="177"/>
        <end position="218"/>
    </location>
</feature>
<evidence type="ECO:0000259" key="3">
    <source>
        <dbReference type="Pfam" id="PF01551"/>
    </source>
</evidence>
<organism evidence="4 5">
    <name type="scientific">Desulfacinum hydrothermale DSM 13146</name>
    <dbReference type="NCBI Taxonomy" id="1121390"/>
    <lineage>
        <taxon>Bacteria</taxon>
        <taxon>Pseudomonadati</taxon>
        <taxon>Thermodesulfobacteriota</taxon>
        <taxon>Syntrophobacteria</taxon>
        <taxon>Syntrophobacterales</taxon>
        <taxon>Syntrophobacteraceae</taxon>
        <taxon>Desulfacinum</taxon>
    </lineage>
</organism>
<dbReference type="OrthoDB" id="9784703at2"/>
<dbReference type="RefSeq" id="WP_139796592.1">
    <property type="nucleotide sequence ID" value="NZ_FWXF01000011.1"/>
</dbReference>
<accession>A0A1W1XLQ2</accession>
<keyword evidence="4" id="KW-0378">Hydrolase</keyword>
<dbReference type="Proteomes" id="UP000192783">
    <property type="component" value="Unassembled WGS sequence"/>
</dbReference>